<organismHost>
    <name type="scientific">Homo sapiens</name>
    <name type="common">Human</name>
    <dbReference type="NCBI Taxonomy" id="9606"/>
</organismHost>
<dbReference type="EMBL" id="KP745683">
    <property type="protein sequence ID" value="AKI15967.1"/>
    <property type="molecule type" value="Genomic_DNA"/>
</dbReference>
<dbReference type="EMBL" id="KJ361971">
    <property type="protein sequence ID" value="AHJ86147.1"/>
    <property type="molecule type" value="Genomic_DNA"/>
</dbReference>
<dbReference type="Proteomes" id="UP000159249">
    <property type="component" value="Segment"/>
</dbReference>
<organism evidence="1 6">
    <name type="scientific">Human cytomegalovirus</name>
    <name type="common">HHV-5</name>
    <name type="synonym">Human herpesvirus 5</name>
    <dbReference type="NCBI Taxonomy" id="10359"/>
    <lineage>
        <taxon>Viruses</taxon>
        <taxon>Duplodnaviria</taxon>
        <taxon>Heunggongvirae</taxon>
        <taxon>Peploviricota</taxon>
        <taxon>Herviviricetes</taxon>
        <taxon>Herpesvirales</taxon>
        <taxon>Orthoherpesviridae</taxon>
        <taxon>Betaherpesvirinae</taxon>
        <taxon>Cytomegalovirus</taxon>
        <taxon>Cytomegalovirus humanbeta5</taxon>
    </lineage>
</organism>
<dbReference type="InterPro" id="IPR004339">
    <property type="entry name" value="UL49"/>
</dbReference>
<proteinExistence type="predicted"/>
<evidence type="ECO:0000313" key="1">
    <source>
        <dbReference type="EMBL" id="AHJ86147.1"/>
    </source>
</evidence>
<evidence type="ECO:0000313" key="2">
    <source>
        <dbReference type="EMBL" id="AKI07773.1"/>
    </source>
</evidence>
<reference evidence="1 6" key="1">
    <citation type="submission" date="2014-01" db="EMBL/GenBank/DDBJ databases">
        <title>Diversity of human cytomegalovirus.</title>
        <authorList>
            <person name="Wilkie G.S."/>
            <person name="Zavattoni M."/>
            <person name="Davison A.J."/>
        </authorList>
    </citation>
    <scope>NUCLEOTIDE SEQUENCE [LARGE SCALE GENOMIC DNA]</scope>
    <source>
        <strain evidence="1">UKNEQAS1</strain>
    </source>
</reference>
<dbReference type="Pfam" id="PF03117">
    <property type="entry name" value="Herpes_UL49_1"/>
    <property type="match status" value="1"/>
</dbReference>
<sequence length="570" mass="63906">MANRRLRHAPHTATEEFHQALRRLFAPLCVHEDHFHVQLVIGRGALQPEESAVETSQPPAQFAAQTSAVLQQQLVHHVPRSCVLHLFVTDKRFLNRELGDRLYQRFLREWLVCRPAEREAVTTLFQRMVMTKPYFVFLAYVYSMDCLHTVAVRTMAFLRFERYDTDYLLRRLRLYPPERLHALLDGVTASLLGDLHRFLFGVDLRLPVLHPTSSPCLALLRAKRFDARADLAVYHRNQWRHQRQPRSPQLRGLIAALRRHAGQVPCGNPLYVLARQAVQTFCDTCPRYLVPLRALGLHDETRGGGSTAAAAAVGHAGAGQQARHVEPTKIVLFALSAALRGGLIGSVIDLPLWCLCRLKCERHLDARSLVAVVCRQCGHCLNLGKEKLHCQQNFPLNSMFYYRDRQEKSVIFNTHAELVHCSLCGSQRVVRQRVYELVSETLFGQRCVRVGWKAVLGLNAACAVYDHRLAFDVILPCAARTCDSTVVVRGVTVPRLLRLTSHGHGLLCARCQTGEYRDSCLESEDGAPLCRGCALVKQTACHVGGHIVQQARGGLAATSSSSSPHGLPHV</sequence>
<dbReference type="GO" id="GO:0019033">
    <property type="term" value="C:viral tegument"/>
    <property type="evidence" value="ECO:0007669"/>
    <property type="project" value="InterPro"/>
</dbReference>
<gene>
    <name evidence="1" type="primary">UL49</name>
</gene>
<dbReference type="Proteomes" id="UP000109830">
    <property type="component" value="Segment"/>
</dbReference>
<protein>
    <submittedName>
        <fullName evidence="1">Protein UL49</fullName>
    </submittedName>
</protein>
<evidence type="ECO:0000313" key="3">
    <source>
        <dbReference type="EMBL" id="AKI15967.1"/>
    </source>
</evidence>
<reference evidence="4 5" key="2">
    <citation type="journal article" date="2015" name="J. Virol.">
        <title>High-throughput analysis of human cytomegalovirus genome diversity highlights the widespread occurrence of gene-disrupting mutations and pervasive recombination.</title>
        <authorList>
            <person name="Sijmons S."/>
            <person name="Thys K."/>
            <person name="Mbong Ngwese M."/>
            <person name="Van Damme E."/>
            <person name="Dvorak J."/>
            <person name="Van Loock M."/>
            <person name="Li G."/>
            <person name="Tachezy R."/>
            <person name="Busson L."/>
            <person name="Aerssens J."/>
            <person name="Van Ranst M."/>
            <person name="Maes P."/>
        </authorList>
    </citation>
    <scope>NUCLEOTIDE SEQUENCE [LARGE SCALE GENOMIC DNA]</scope>
    <source>
        <strain evidence="3">BE/12/2011</strain>
        <strain evidence="2">BE/32/2010</strain>
    </source>
</reference>
<evidence type="ECO:0000313" key="6">
    <source>
        <dbReference type="Proteomes" id="UP000169234"/>
    </source>
</evidence>
<dbReference type="GO" id="GO:0016032">
    <property type="term" value="P:viral process"/>
    <property type="evidence" value="ECO:0007669"/>
    <property type="project" value="InterPro"/>
</dbReference>
<accession>A0A0A0PIG0</accession>
<dbReference type="Proteomes" id="UP000169234">
    <property type="component" value="Genome"/>
</dbReference>
<name>A0A0A0PIG0_HCMV</name>
<dbReference type="EMBL" id="KP745634">
    <property type="protein sequence ID" value="AKI07773.1"/>
    <property type="molecule type" value="Genomic_DNA"/>
</dbReference>
<evidence type="ECO:0000313" key="4">
    <source>
        <dbReference type="Proteomes" id="UP000109830"/>
    </source>
</evidence>
<evidence type="ECO:0000313" key="5">
    <source>
        <dbReference type="Proteomes" id="UP000159249"/>
    </source>
</evidence>